<accession>A0ABQ6T4P8</accession>
<protein>
    <submittedName>
        <fullName evidence="2">Uncharacterized protein</fullName>
    </submittedName>
</protein>
<feature type="transmembrane region" description="Helical" evidence="1">
    <location>
        <begin position="77"/>
        <end position="97"/>
    </location>
</feature>
<keyword evidence="1" id="KW-0812">Transmembrane</keyword>
<evidence type="ECO:0000313" key="2">
    <source>
        <dbReference type="EMBL" id="KAA9003516.1"/>
    </source>
</evidence>
<evidence type="ECO:0000313" key="3">
    <source>
        <dbReference type="Proteomes" id="UP000326367"/>
    </source>
</evidence>
<keyword evidence="3" id="KW-1185">Reference proteome</keyword>
<feature type="transmembrane region" description="Helical" evidence="1">
    <location>
        <begin position="109"/>
        <end position="136"/>
    </location>
</feature>
<comment type="caution">
    <text evidence="2">The sequence shown here is derived from an EMBL/GenBank/DDBJ whole genome shotgun (WGS) entry which is preliminary data.</text>
</comment>
<name>A0ABQ6T4P8_9GAMM</name>
<proteinExistence type="predicted"/>
<keyword evidence="1" id="KW-1133">Transmembrane helix</keyword>
<evidence type="ECO:0000256" key="1">
    <source>
        <dbReference type="SAM" id="Phobius"/>
    </source>
</evidence>
<feature type="transmembrane region" description="Helical" evidence="1">
    <location>
        <begin position="51"/>
        <end position="70"/>
    </location>
</feature>
<dbReference type="Proteomes" id="UP000326367">
    <property type="component" value="Unassembled WGS sequence"/>
</dbReference>
<gene>
    <name evidence="2" type="ORF">FJU31_04240</name>
</gene>
<keyword evidence="1" id="KW-0472">Membrane</keyword>
<dbReference type="EMBL" id="VYKI01000003">
    <property type="protein sequence ID" value="KAA9003516.1"/>
    <property type="molecule type" value="Genomic_DNA"/>
</dbReference>
<sequence>MTERGTRLYWLLVAVIWLLVMAALIHAGTQPDYWMQRALEPGVTLPYPTSTVATFCVMATAELAVMALIAKLRWKRLWLRLLIAFALLLAWSAPFAMGAMHQSPVYGMHVLWLLLVDLSLFLALCAVSVISAWQAFRRRASAARGHPSP</sequence>
<dbReference type="RefSeq" id="WP_150453620.1">
    <property type="nucleotide sequence ID" value="NZ_VYKI01000003.1"/>
</dbReference>
<organism evidence="2 3">
    <name type="scientific">Stenotrophomonas cyclobalanopsidis</name>
    <dbReference type="NCBI Taxonomy" id="2771362"/>
    <lineage>
        <taxon>Bacteria</taxon>
        <taxon>Pseudomonadati</taxon>
        <taxon>Pseudomonadota</taxon>
        <taxon>Gammaproteobacteria</taxon>
        <taxon>Lysobacterales</taxon>
        <taxon>Lysobacteraceae</taxon>
        <taxon>Stenotrophomonas</taxon>
    </lineage>
</organism>
<reference evidence="2 3" key="1">
    <citation type="journal article" date="2020" name="Antonie Van Leeuwenhoek">
        <title>Stenotrophomonas cyclobalanopsidis sp. nov., isolated from the leaf spot disease of Cyclobalanopsis patelliformis.</title>
        <authorList>
            <person name="Bian D.R."/>
            <person name="Xue H."/>
            <person name="Piao C.G."/>
            <person name="Li Y."/>
        </authorList>
    </citation>
    <scope>NUCLEOTIDE SEQUENCE [LARGE SCALE GENOMIC DNA]</scope>
    <source>
        <strain evidence="2 3">TPQG1-4</strain>
    </source>
</reference>